<name>A0A9W9DVT6_9AGAR</name>
<keyword evidence="2" id="KW-0732">Signal</keyword>
<reference evidence="3" key="1">
    <citation type="submission" date="2022-08" db="EMBL/GenBank/DDBJ databases">
        <authorList>
            <consortium name="DOE Joint Genome Institute"/>
            <person name="Min B."/>
            <person name="Riley R."/>
            <person name="Sierra-Patev S."/>
            <person name="Naranjo-Ortiz M."/>
            <person name="Looney B."/>
            <person name="Konkel Z."/>
            <person name="Slot J.C."/>
            <person name="Sakamoto Y."/>
            <person name="Steenwyk J.L."/>
            <person name="Rokas A."/>
            <person name="Carro J."/>
            <person name="Camarero S."/>
            <person name="Ferreira P."/>
            <person name="Molpeceres G."/>
            <person name="Ruiz-Duenas F.J."/>
            <person name="Serrano A."/>
            <person name="Henrissat B."/>
            <person name="Drula E."/>
            <person name="Hughes K.W."/>
            <person name="Mata J.L."/>
            <person name="Ishikawa N.K."/>
            <person name="Vargas-Isla R."/>
            <person name="Ushijima S."/>
            <person name="Smith C.A."/>
            <person name="Ahrendt S."/>
            <person name="Andreopoulos W."/>
            <person name="He G."/>
            <person name="Labutti K."/>
            <person name="Lipzen A."/>
            <person name="Ng V."/>
            <person name="Sandor L."/>
            <person name="Barry K."/>
            <person name="Martinez A.T."/>
            <person name="Xiao Y."/>
            <person name="Gibbons J.G."/>
            <person name="Terashima K."/>
            <person name="Hibbett D.S."/>
            <person name="Grigoriev I.V."/>
        </authorList>
    </citation>
    <scope>NUCLEOTIDE SEQUENCE</scope>
    <source>
        <strain evidence="3">Sp2 HRB7682 ss15</strain>
    </source>
</reference>
<evidence type="ECO:0000256" key="1">
    <source>
        <dbReference type="SAM" id="MobiDB-lite"/>
    </source>
</evidence>
<feature type="chain" id="PRO_5040765667" evidence="2">
    <location>
        <begin position="20"/>
        <end position="124"/>
    </location>
</feature>
<dbReference type="EMBL" id="JANVFS010000009">
    <property type="protein sequence ID" value="KAJ4487247.1"/>
    <property type="molecule type" value="Genomic_DNA"/>
</dbReference>
<feature type="compositionally biased region" description="Low complexity" evidence="1">
    <location>
        <begin position="71"/>
        <end position="94"/>
    </location>
</feature>
<feature type="compositionally biased region" description="Polar residues" evidence="1">
    <location>
        <begin position="56"/>
        <end position="70"/>
    </location>
</feature>
<dbReference type="AlphaFoldDB" id="A0A9W9DVT6"/>
<sequence>MKFTLIFFICALIAAGTSALPTSRFVEREPARQYGGSRPPSGSPHLAHYDNGAGNSGDSQTEPESYSLPYTTTTSAIRTSTSTTTNTHQTQESSVHPLPVPTLTQEYSSIVVPTSPATDEAPSS</sequence>
<evidence type="ECO:0000313" key="4">
    <source>
        <dbReference type="Proteomes" id="UP001150238"/>
    </source>
</evidence>
<feature type="region of interest" description="Disordered" evidence="1">
    <location>
        <begin position="21"/>
        <end position="124"/>
    </location>
</feature>
<gene>
    <name evidence="3" type="ORF">C8J55DRAFT_558310</name>
</gene>
<comment type="caution">
    <text evidence="3">The sequence shown here is derived from an EMBL/GenBank/DDBJ whole genome shotgun (WGS) entry which is preliminary data.</text>
</comment>
<accession>A0A9W9DVT6</accession>
<feature type="compositionally biased region" description="Polar residues" evidence="1">
    <location>
        <begin position="102"/>
        <end position="124"/>
    </location>
</feature>
<evidence type="ECO:0000256" key="2">
    <source>
        <dbReference type="SAM" id="SignalP"/>
    </source>
</evidence>
<reference evidence="3" key="2">
    <citation type="journal article" date="2023" name="Proc. Natl. Acad. Sci. U.S.A.">
        <title>A global phylogenomic analysis of the shiitake genus Lentinula.</title>
        <authorList>
            <person name="Sierra-Patev S."/>
            <person name="Min B."/>
            <person name="Naranjo-Ortiz M."/>
            <person name="Looney B."/>
            <person name="Konkel Z."/>
            <person name="Slot J.C."/>
            <person name="Sakamoto Y."/>
            <person name="Steenwyk J.L."/>
            <person name="Rokas A."/>
            <person name="Carro J."/>
            <person name="Camarero S."/>
            <person name="Ferreira P."/>
            <person name="Molpeceres G."/>
            <person name="Ruiz-Duenas F.J."/>
            <person name="Serrano A."/>
            <person name="Henrissat B."/>
            <person name="Drula E."/>
            <person name="Hughes K.W."/>
            <person name="Mata J.L."/>
            <person name="Ishikawa N.K."/>
            <person name="Vargas-Isla R."/>
            <person name="Ushijima S."/>
            <person name="Smith C.A."/>
            <person name="Donoghue J."/>
            <person name="Ahrendt S."/>
            <person name="Andreopoulos W."/>
            <person name="He G."/>
            <person name="LaButti K."/>
            <person name="Lipzen A."/>
            <person name="Ng V."/>
            <person name="Riley R."/>
            <person name="Sandor L."/>
            <person name="Barry K."/>
            <person name="Martinez A.T."/>
            <person name="Xiao Y."/>
            <person name="Gibbons J.G."/>
            <person name="Terashima K."/>
            <person name="Grigoriev I.V."/>
            <person name="Hibbett D."/>
        </authorList>
    </citation>
    <scope>NUCLEOTIDE SEQUENCE</scope>
    <source>
        <strain evidence="3">Sp2 HRB7682 ss15</strain>
    </source>
</reference>
<organism evidence="3 4">
    <name type="scientific">Lentinula lateritia</name>
    <dbReference type="NCBI Taxonomy" id="40482"/>
    <lineage>
        <taxon>Eukaryota</taxon>
        <taxon>Fungi</taxon>
        <taxon>Dikarya</taxon>
        <taxon>Basidiomycota</taxon>
        <taxon>Agaricomycotina</taxon>
        <taxon>Agaricomycetes</taxon>
        <taxon>Agaricomycetidae</taxon>
        <taxon>Agaricales</taxon>
        <taxon>Marasmiineae</taxon>
        <taxon>Omphalotaceae</taxon>
        <taxon>Lentinula</taxon>
    </lineage>
</organism>
<dbReference type="Proteomes" id="UP001150238">
    <property type="component" value="Unassembled WGS sequence"/>
</dbReference>
<proteinExistence type="predicted"/>
<evidence type="ECO:0000313" key="3">
    <source>
        <dbReference type="EMBL" id="KAJ4487247.1"/>
    </source>
</evidence>
<protein>
    <submittedName>
        <fullName evidence="3">Uncharacterized protein</fullName>
    </submittedName>
</protein>
<feature type="signal peptide" evidence="2">
    <location>
        <begin position="1"/>
        <end position="19"/>
    </location>
</feature>